<dbReference type="EMBL" id="JAKNRW010000033">
    <property type="protein sequence ID" value="MCK1793382.1"/>
    <property type="molecule type" value="Genomic_DNA"/>
</dbReference>
<comment type="caution">
    <text evidence="1">The sequence shown here is derived from an EMBL/GenBank/DDBJ whole genome shotgun (WGS) entry which is preliminary data.</text>
</comment>
<keyword evidence="2" id="KW-1185">Reference proteome</keyword>
<name>A0ABT0F5X4_9PSED</name>
<gene>
    <name evidence="1" type="ORF">L9059_25060</name>
</gene>
<evidence type="ECO:0000313" key="1">
    <source>
        <dbReference type="EMBL" id="MCK1793382.1"/>
    </source>
</evidence>
<dbReference type="Proteomes" id="UP001299876">
    <property type="component" value="Unassembled WGS sequence"/>
</dbReference>
<protein>
    <submittedName>
        <fullName evidence="1">Uncharacterized protein</fullName>
    </submittedName>
</protein>
<proteinExistence type="predicted"/>
<dbReference type="RefSeq" id="WP_247293523.1">
    <property type="nucleotide sequence ID" value="NZ_JAKNRW010000033.1"/>
</dbReference>
<sequence>MLLEERLEFIDSLPELPIVPQPRSFAEANLTTPPIHDPSKPTATILPGTIDAYLPGVPQSVIDDVDLCKLVMQNSANKMFPEDDRIFEWYLHYVNGLSNLGWAFQSRDIQERTIKRIGLTMDAVALEIAQSLIGKDAALALSLIGGKALDMLKDDPKNIKIFNSGSDLGKKAKFDIAPIWLDSAGAPNMILNCISLDARESKQGILFWRSTKQSTVVKTGAVRTYLSLNNFSPIRKELQNKYNVAAKQYISQLPDLSFD</sequence>
<reference evidence="1 2" key="1">
    <citation type="submission" date="2022-02" db="EMBL/GenBank/DDBJ databases">
        <title>Comparative genomics of the first Antarctic Pseudomonas spp. capable of biotransforming 2,4,6-Trinitrotoluene.</title>
        <authorList>
            <person name="Cabrera M.A."/>
            <person name="Marquez S.L."/>
            <person name="Perez-Donoso J.M."/>
        </authorList>
    </citation>
    <scope>NUCLEOTIDE SEQUENCE [LARGE SCALE GENOMIC DNA]</scope>
    <source>
        <strain evidence="1 2">TNT19</strain>
    </source>
</reference>
<organism evidence="1 2">
    <name type="scientific">Pseudomonas violetae</name>
    <dbReference type="NCBI Taxonomy" id="2915813"/>
    <lineage>
        <taxon>Bacteria</taxon>
        <taxon>Pseudomonadati</taxon>
        <taxon>Pseudomonadota</taxon>
        <taxon>Gammaproteobacteria</taxon>
        <taxon>Pseudomonadales</taxon>
        <taxon>Pseudomonadaceae</taxon>
        <taxon>Pseudomonas</taxon>
    </lineage>
</organism>
<evidence type="ECO:0000313" key="2">
    <source>
        <dbReference type="Proteomes" id="UP001299876"/>
    </source>
</evidence>
<accession>A0ABT0F5X4</accession>